<dbReference type="SUPFAM" id="SSF48295">
    <property type="entry name" value="TrpR-like"/>
    <property type="match status" value="1"/>
</dbReference>
<proteinExistence type="inferred from homology"/>
<evidence type="ECO:0000313" key="5">
    <source>
        <dbReference type="Proteomes" id="UP000698173"/>
    </source>
</evidence>
<reference evidence="4" key="1">
    <citation type="journal article" date="2021" name="PeerJ">
        <title>Extensive microbial diversity within the chicken gut microbiome revealed by metagenomics and culture.</title>
        <authorList>
            <person name="Gilroy R."/>
            <person name="Ravi A."/>
            <person name="Getino M."/>
            <person name="Pursley I."/>
            <person name="Horton D.L."/>
            <person name="Alikhan N.F."/>
            <person name="Baker D."/>
            <person name="Gharbi K."/>
            <person name="Hall N."/>
            <person name="Watson M."/>
            <person name="Adriaenssens E.M."/>
            <person name="Foster-Nyarko E."/>
            <person name="Jarju S."/>
            <person name="Secka A."/>
            <person name="Antonio M."/>
            <person name="Oren A."/>
            <person name="Chaudhuri R.R."/>
            <person name="La Ragione R."/>
            <person name="Hildebrand F."/>
            <person name="Pallen M.J."/>
        </authorList>
    </citation>
    <scope>NUCLEOTIDE SEQUENCE</scope>
    <source>
        <strain evidence="4">CHK171-7178</strain>
    </source>
</reference>
<reference evidence="4" key="2">
    <citation type="submission" date="2021-09" db="EMBL/GenBank/DDBJ databases">
        <authorList>
            <person name="Gilroy R."/>
        </authorList>
    </citation>
    <scope>NUCLEOTIDE SEQUENCE</scope>
    <source>
        <strain evidence="4">CHK171-7178</strain>
    </source>
</reference>
<sequence>MSKKYSYNFKLKVVQEYLNGPLGYTLLSKKYNISYKSEIQKWVNQYKMNGKEGLQIKKTKKKYPLNFKLNVLRFKQDTGASYKETANAFGISEPSIIANWKSKYLKDGAEGLNKPQGRPPKMPKPDKNQKKTEEKNEKNNQVTHEIELLKKENEYLRIELEYLKKLKALGLKDPRANNKSK</sequence>
<dbReference type="AlphaFoldDB" id="A0A921KF31"/>
<dbReference type="InterPro" id="IPR036388">
    <property type="entry name" value="WH-like_DNA-bd_sf"/>
</dbReference>
<evidence type="ECO:0000256" key="1">
    <source>
        <dbReference type="ARBA" id="ARBA00038232"/>
    </source>
</evidence>
<feature type="domain" description="Insertion element IS150 protein InsJ-like helix-turn-helix" evidence="3">
    <location>
        <begin position="9"/>
        <end position="61"/>
    </location>
</feature>
<organism evidence="4 5">
    <name type="scientific">Sporosarcina psychrophila</name>
    <name type="common">Bacillus psychrophilus</name>
    <dbReference type="NCBI Taxonomy" id="1476"/>
    <lineage>
        <taxon>Bacteria</taxon>
        <taxon>Bacillati</taxon>
        <taxon>Bacillota</taxon>
        <taxon>Bacilli</taxon>
        <taxon>Bacillales</taxon>
        <taxon>Caryophanaceae</taxon>
        <taxon>Sporosarcina</taxon>
    </lineage>
</organism>
<feature type="region of interest" description="Disordered" evidence="2">
    <location>
        <begin position="108"/>
        <end position="144"/>
    </location>
</feature>
<feature type="compositionally biased region" description="Basic and acidic residues" evidence="2">
    <location>
        <begin position="123"/>
        <end position="144"/>
    </location>
</feature>
<dbReference type="Proteomes" id="UP000698173">
    <property type="component" value="Unassembled WGS sequence"/>
</dbReference>
<gene>
    <name evidence="4" type="ORF">K8V56_19595</name>
</gene>
<dbReference type="InterPro" id="IPR010921">
    <property type="entry name" value="Trp_repressor/repl_initiator"/>
</dbReference>
<dbReference type="PANTHER" id="PTHR33795">
    <property type="entry name" value="INSERTION ELEMENT IS150 PROTEIN INSJ"/>
    <property type="match status" value="1"/>
</dbReference>
<evidence type="ECO:0000259" key="3">
    <source>
        <dbReference type="Pfam" id="PF13518"/>
    </source>
</evidence>
<evidence type="ECO:0000256" key="2">
    <source>
        <dbReference type="SAM" id="MobiDB-lite"/>
    </source>
</evidence>
<dbReference type="InterPro" id="IPR009057">
    <property type="entry name" value="Homeodomain-like_sf"/>
</dbReference>
<dbReference type="EMBL" id="DYWT01000292">
    <property type="protein sequence ID" value="HJF33973.1"/>
    <property type="molecule type" value="Genomic_DNA"/>
</dbReference>
<dbReference type="InterPro" id="IPR055247">
    <property type="entry name" value="InsJ-like_HTH"/>
</dbReference>
<dbReference type="InterPro" id="IPR052057">
    <property type="entry name" value="IS150/IS1296_orfA-like"/>
</dbReference>
<protein>
    <submittedName>
        <fullName evidence="4">Helix-turn-helix domain-containing protein</fullName>
    </submittedName>
</protein>
<dbReference type="Gene3D" id="1.10.10.10">
    <property type="entry name" value="Winged helix-like DNA-binding domain superfamily/Winged helix DNA-binding domain"/>
    <property type="match status" value="2"/>
</dbReference>
<dbReference type="GO" id="GO:0043565">
    <property type="term" value="F:sequence-specific DNA binding"/>
    <property type="evidence" value="ECO:0007669"/>
    <property type="project" value="InterPro"/>
</dbReference>
<comment type="similarity">
    <text evidence="1">Belongs to the IS150/IS1296 orfA family.</text>
</comment>
<evidence type="ECO:0000313" key="4">
    <source>
        <dbReference type="EMBL" id="HJF33973.1"/>
    </source>
</evidence>
<dbReference type="PANTHER" id="PTHR33795:SF1">
    <property type="entry name" value="INSERTION ELEMENT IS150 PROTEIN INSJ"/>
    <property type="match status" value="1"/>
</dbReference>
<accession>A0A921KF31</accession>
<dbReference type="SUPFAM" id="SSF46689">
    <property type="entry name" value="Homeodomain-like"/>
    <property type="match status" value="1"/>
</dbReference>
<feature type="domain" description="Insertion element IS150 protein InsJ-like helix-turn-helix" evidence="3">
    <location>
        <begin position="67"/>
        <end position="119"/>
    </location>
</feature>
<dbReference type="Pfam" id="PF13518">
    <property type="entry name" value="HTH_28"/>
    <property type="match status" value="2"/>
</dbReference>
<name>A0A921KF31_SPOPS</name>
<comment type="caution">
    <text evidence="4">The sequence shown here is derived from an EMBL/GenBank/DDBJ whole genome shotgun (WGS) entry which is preliminary data.</text>
</comment>